<keyword evidence="4" id="KW-1185">Reference proteome</keyword>
<protein>
    <recommendedName>
        <fullName evidence="2">SLH domain-containing protein</fullName>
    </recommendedName>
</protein>
<dbReference type="RefSeq" id="WP_188803600.1">
    <property type="nucleotide sequence ID" value="NZ_BAAAOU010000003.1"/>
</dbReference>
<dbReference type="InterPro" id="IPR001119">
    <property type="entry name" value="SLH_dom"/>
</dbReference>
<evidence type="ECO:0000313" key="3">
    <source>
        <dbReference type="EMBL" id="GGO40761.1"/>
    </source>
</evidence>
<keyword evidence="1" id="KW-0732">Signal</keyword>
<dbReference type="Pfam" id="PF00188">
    <property type="entry name" value="CAP"/>
    <property type="match status" value="1"/>
</dbReference>
<dbReference type="SMART" id="SM00198">
    <property type="entry name" value="SCP"/>
    <property type="match status" value="1"/>
</dbReference>
<reference evidence="4" key="1">
    <citation type="journal article" date="2019" name="Int. J. Syst. Evol. Microbiol.">
        <title>The Global Catalogue of Microorganisms (GCM) 10K type strain sequencing project: providing services to taxonomists for standard genome sequencing and annotation.</title>
        <authorList>
            <consortium name="The Broad Institute Genomics Platform"/>
            <consortium name="The Broad Institute Genome Sequencing Center for Infectious Disease"/>
            <person name="Wu L."/>
            <person name="Ma J."/>
        </authorList>
    </citation>
    <scope>NUCLEOTIDE SEQUENCE [LARGE SCALE GENOMIC DNA]</scope>
    <source>
        <strain evidence="4">CGMCC 1.7064</strain>
    </source>
</reference>
<dbReference type="SUPFAM" id="SSF55797">
    <property type="entry name" value="PR-1-like"/>
    <property type="match status" value="1"/>
</dbReference>
<dbReference type="Gene3D" id="3.40.33.10">
    <property type="entry name" value="CAP"/>
    <property type="match status" value="1"/>
</dbReference>
<dbReference type="EMBL" id="BMLQ01000001">
    <property type="protein sequence ID" value="GGO40761.1"/>
    <property type="molecule type" value="Genomic_DNA"/>
</dbReference>
<dbReference type="InterPro" id="IPR014044">
    <property type="entry name" value="CAP_dom"/>
</dbReference>
<evidence type="ECO:0000259" key="2">
    <source>
        <dbReference type="PROSITE" id="PS51272"/>
    </source>
</evidence>
<comment type="caution">
    <text evidence="3">The sequence shown here is derived from an EMBL/GenBank/DDBJ whole genome shotgun (WGS) entry which is preliminary data.</text>
</comment>
<dbReference type="CDD" id="cd05379">
    <property type="entry name" value="CAP_bacterial"/>
    <property type="match status" value="1"/>
</dbReference>
<feature type="chain" id="PRO_5046223965" description="SLH domain-containing protein" evidence="1">
    <location>
        <begin position="34"/>
        <end position="387"/>
    </location>
</feature>
<dbReference type="Proteomes" id="UP000642509">
    <property type="component" value="Unassembled WGS sequence"/>
</dbReference>
<gene>
    <name evidence="3" type="ORF">GCM10010977_03570</name>
</gene>
<dbReference type="PROSITE" id="PS51272">
    <property type="entry name" value="SLH"/>
    <property type="match status" value="3"/>
</dbReference>
<sequence length="387" mass="41919">MSVQNNSKRLAAVAAGAFLAAGMSLGSVAPALAVEAPTQSATASVTSAEAAALKQQKSKIIEFHRLVNQFRQSNGVAPMTFNVGAAVDAYDWSRTQAQDGKLKHQQPHQRYQPLEGLWGAWGENVAYSSSQSAAEMFTQWKNSPGHRANMLSERFDTYGVAFFTDSHGRMYGTTVFYGTGSGLTHLPYTYASPTAYFNGQAALPTDGSTPQPAGPFSDVSTNHTFLTPITWMKEEGVTTGYADGSFRPGQAITRGEAASFLYRISGDQASNNGGPQFTDVDPTTSHYQAIRWMAKNHYSLGYGDQTFRPNQQVTRAELASFVFRASEENHTATETSPFGDVSESSSHYLAISWLRAQGGISGYADGTFRPGRDVTRGETAKMLYVLK</sequence>
<accession>A0ABQ2LNC6</accession>
<organism evidence="3 4">
    <name type="scientific">Citricoccus zhacaiensis</name>
    <dbReference type="NCBI Taxonomy" id="489142"/>
    <lineage>
        <taxon>Bacteria</taxon>
        <taxon>Bacillati</taxon>
        <taxon>Actinomycetota</taxon>
        <taxon>Actinomycetes</taxon>
        <taxon>Micrococcales</taxon>
        <taxon>Micrococcaceae</taxon>
        <taxon>Citricoccus</taxon>
    </lineage>
</organism>
<dbReference type="InterPro" id="IPR035940">
    <property type="entry name" value="CAP_sf"/>
</dbReference>
<feature type="domain" description="SLH" evidence="2">
    <location>
        <begin position="276"/>
        <end position="333"/>
    </location>
</feature>
<dbReference type="Pfam" id="PF00395">
    <property type="entry name" value="SLH"/>
    <property type="match status" value="3"/>
</dbReference>
<evidence type="ECO:0000256" key="1">
    <source>
        <dbReference type="SAM" id="SignalP"/>
    </source>
</evidence>
<dbReference type="PANTHER" id="PTHR43308:SF5">
    <property type="entry name" value="S-LAYER PROTEIN _ PEPTIDOGLYCAN ENDO-BETA-N-ACETYLGLUCOSAMINIDASE"/>
    <property type="match status" value="1"/>
</dbReference>
<dbReference type="PANTHER" id="PTHR43308">
    <property type="entry name" value="OUTER MEMBRANE PROTEIN ALPHA-RELATED"/>
    <property type="match status" value="1"/>
</dbReference>
<evidence type="ECO:0000313" key="4">
    <source>
        <dbReference type="Proteomes" id="UP000642509"/>
    </source>
</evidence>
<feature type="domain" description="SLH" evidence="2">
    <location>
        <begin position="334"/>
        <end position="387"/>
    </location>
</feature>
<dbReference type="InterPro" id="IPR051465">
    <property type="entry name" value="Cell_Envelope_Struct_Comp"/>
</dbReference>
<name>A0ABQ2LNC6_9MICC</name>
<feature type="domain" description="SLH" evidence="2">
    <location>
        <begin position="212"/>
        <end position="275"/>
    </location>
</feature>
<proteinExistence type="predicted"/>
<feature type="signal peptide" evidence="1">
    <location>
        <begin position="1"/>
        <end position="33"/>
    </location>
</feature>